<feature type="transmembrane region" description="Helical" evidence="2">
    <location>
        <begin position="228"/>
        <end position="248"/>
    </location>
</feature>
<dbReference type="EMBL" id="QOIM01000042">
    <property type="protein sequence ID" value="RCG14881.1"/>
    <property type="molecule type" value="Genomic_DNA"/>
</dbReference>
<reference evidence="3 4" key="1">
    <citation type="submission" date="2018-06" db="EMBL/GenBank/DDBJ databases">
        <title>Streptomyces reniochalinae sp. nov. and Streptomyces diacarnus sp. nov. from marine sponges.</title>
        <authorList>
            <person name="Li L."/>
        </authorList>
    </citation>
    <scope>NUCLEOTIDE SEQUENCE [LARGE SCALE GENOMIC DNA]</scope>
    <source>
        <strain evidence="3 4">LHW50302</strain>
    </source>
</reference>
<dbReference type="OrthoDB" id="8477132at2"/>
<sequence>MVDPGLPSEVAAALAVDRLPRLLHQHVASGTWRVEVEARTLPLDENGVLPLLRLAGDRTEDNTDLLVYLTDLPRGSVVRPVLADISTRRRAALVSLPATGSFRLRRHLGQALLHVAYRLHHGHGRNVARSGAGKEGEAEVPRPQRLRRAPATWGWPLKEVFSGEEGIDTSLVLTGWRGRTRLLCGMVRTNRPWRLVPHLASATAAAAATAAFGIFYSSIWQMADALSVARLVLITVLSLAGMVSWLLFYNHLWDSPHGHRAPQDTVLYNASTLITLALGVGCMYLLLYALTLLAGLVVIDAGFLQSKLGHPAGLGDYATLAWLACSMGTVAGALGSSLDSETAVRQATYSRREQERQARNQAEARAEETHALTHGATKDDDP</sequence>
<gene>
    <name evidence="3" type="ORF">DQ392_27780</name>
</gene>
<feature type="region of interest" description="Disordered" evidence="1">
    <location>
        <begin position="345"/>
        <end position="382"/>
    </location>
</feature>
<keyword evidence="4" id="KW-1185">Reference proteome</keyword>
<keyword evidence="2" id="KW-0812">Transmembrane</keyword>
<organism evidence="3 4">
    <name type="scientific">Streptomyces reniochalinae</name>
    <dbReference type="NCBI Taxonomy" id="2250578"/>
    <lineage>
        <taxon>Bacteria</taxon>
        <taxon>Bacillati</taxon>
        <taxon>Actinomycetota</taxon>
        <taxon>Actinomycetes</taxon>
        <taxon>Kitasatosporales</taxon>
        <taxon>Streptomycetaceae</taxon>
        <taxon>Streptomyces</taxon>
    </lineage>
</organism>
<accession>A0A367EA41</accession>
<comment type="caution">
    <text evidence="3">The sequence shown here is derived from an EMBL/GenBank/DDBJ whole genome shotgun (WGS) entry which is preliminary data.</text>
</comment>
<protein>
    <submittedName>
        <fullName evidence="3">DUF2267 domain-containing protein</fullName>
    </submittedName>
</protein>
<keyword evidence="2" id="KW-1133">Transmembrane helix</keyword>
<proteinExistence type="predicted"/>
<evidence type="ECO:0000313" key="3">
    <source>
        <dbReference type="EMBL" id="RCG14881.1"/>
    </source>
</evidence>
<feature type="transmembrane region" description="Helical" evidence="2">
    <location>
        <begin position="195"/>
        <end position="216"/>
    </location>
</feature>
<evidence type="ECO:0000313" key="4">
    <source>
        <dbReference type="Proteomes" id="UP000253507"/>
    </source>
</evidence>
<evidence type="ECO:0000256" key="2">
    <source>
        <dbReference type="SAM" id="Phobius"/>
    </source>
</evidence>
<feature type="compositionally biased region" description="Basic and acidic residues" evidence="1">
    <location>
        <begin position="350"/>
        <end position="382"/>
    </location>
</feature>
<dbReference type="Proteomes" id="UP000253507">
    <property type="component" value="Unassembled WGS sequence"/>
</dbReference>
<dbReference type="AlphaFoldDB" id="A0A367EA41"/>
<evidence type="ECO:0000256" key="1">
    <source>
        <dbReference type="SAM" id="MobiDB-lite"/>
    </source>
</evidence>
<keyword evidence="2" id="KW-0472">Membrane</keyword>
<name>A0A367EA41_9ACTN</name>
<feature type="transmembrane region" description="Helical" evidence="2">
    <location>
        <begin position="268"/>
        <end position="299"/>
    </location>
</feature>